<dbReference type="PANTHER" id="PTHR34818:SF1">
    <property type="entry name" value="PROTEIN BLI-3"/>
    <property type="match status" value="1"/>
</dbReference>
<reference evidence="2" key="1">
    <citation type="journal article" date="2022" name="Cell">
        <title>Design, construction, and in vivo augmentation of a complex gut microbiome.</title>
        <authorList>
            <person name="Cheng A.G."/>
            <person name="Ho P.Y."/>
            <person name="Aranda-Diaz A."/>
            <person name="Jain S."/>
            <person name="Yu F.B."/>
            <person name="Meng X."/>
            <person name="Wang M."/>
            <person name="Iakiviak M."/>
            <person name="Nagashima K."/>
            <person name="Zhao A."/>
            <person name="Murugkar P."/>
            <person name="Patil A."/>
            <person name="Atabakhsh K."/>
            <person name="Weakley A."/>
            <person name="Yan J."/>
            <person name="Brumbaugh A.R."/>
            <person name="Higginbottom S."/>
            <person name="Dimas A."/>
            <person name="Shiver A.L."/>
            <person name="Deutschbauer A."/>
            <person name="Neff N."/>
            <person name="Sonnenburg J.L."/>
            <person name="Huang K.C."/>
            <person name="Fischbach M.A."/>
        </authorList>
    </citation>
    <scope>NUCLEOTIDE SEQUENCE</scope>
    <source>
        <strain evidence="2">DSM 19829</strain>
    </source>
</reference>
<dbReference type="InterPro" id="IPR011576">
    <property type="entry name" value="Pyridox_Oxase_N"/>
</dbReference>
<keyword evidence="3" id="KW-1185">Reference proteome</keyword>
<dbReference type="InterPro" id="IPR012349">
    <property type="entry name" value="Split_barrel_FMN-bd"/>
</dbReference>
<accession>A0ABY5VGH5</accession>
<dbReference type="PANTHER" id="PTHR34818">
    <property type="entry name" value="PROTEIN BLI-3"/>
    <property type="match status" value="1"/>
</dbReference>
<evidence type="ECO:0000313" key="2">
    <source>
        <dbReference type="EMBL" id="UWP59477.1"/>
    </source>
</evidence>
<feature type="domain" description="Pyridoxamine 5'-phosphate oxidase N-terminal" evidence="1">
    <location>
        <begin position="5"/>
        <end position="119"/>
    </location>
</feature>
<evidence type="ECO:0000259" key="1">
    <source>
        <dbReference type="Pfam" id="PF01243"/>
    </source>
</evidence>
<name>A0ABY5VGH5_9FIRM</name>
<dbReference type="Proteomes" id="UP001060164">
    <property type="component" value="Chromosome"/>
</dbReference>
<dbReference type="Pfam" id="PF01243">
    <property type="entry name" value="PNPOx_N"/>
    <property type="match status" value="1"/>
</dbReference>
<proteinExistence type="predicted"/>
<dbReference type="Gene3D" id="2.30.110.10">
    <property type="entry name" value="Electron Transport, Fmn-binding Protein, Chain A"/>
    <property type="match status" value="1"/>
</dbReference>
<dbReference type="EMBL" id="CP102290">
    <property type="protein sequence ID" value="UWP59477.1"/>
    <property type="molecule type" value="Genomic_DNA"/>
</dbReference>
<dbReference type="SUPFAM" id="SSF50475">
    <property type="entry name" value="FMN-binding split barrel"/>
    <property type="match status" value="1"/>
</dbReference>
<dbReference type="InterPro" id="IPR052917">
    <property type="entry name" value="Stress-Dev_Protein"/>
</dbReference>
<gene>
    <name evidence="2" type="ORF">NQ502_19305</name>
</gene>
<sequence>MMTKNEIFQLMNTNPVFHLATMDRDQPRVRGMLLFRADENGIIFHTASTKDVYEQIQKNPKVELCFQGNGSQIRVTGVLEHVEDAALREEIFQHPTREFLRAWKDNGIDGLLQVFVLKNGTATEWTMETNFEDKQYVEL</sequence>
<dbReference type="RefSeq" id="WP_240302254.1">
    <property type="nucleotide sequence ID" value="NZ_CABLBR010000005.1"/>
</dbReference>
<evidence type="ECO:0000313" key="3">
    <source>
        <dbReference type="Proteomes" id="UP001060164"/>
    </source>
</evidence>
<organism evidence="2 3">
    <name type="scientific">Ruminococcus gauvreauii</name>
    <dbReference type="NCBI Taxonomy" id="438033"/>
    <lineage>
        <taxon>Bacteria</taxon>
        <taxon>Bacillati</taxon>
        <taxon>Bacillota</taxon>
        <taxon>Clostridia</taxon>
        <taxon>Eubacteriales</taxon>
        <taxon>Oscillospiraceae</taxon>
        <taxon>Ruminococcus</taxon>
    </lineage>
</organism>
<protein>
    <submittedName>
        <fullName evidence="2">Pyridoxamine 5'-phosphate oxidase family protein</fullName>
    </submittedName>
</protein>